<keyword evidence="2" id="KW-1185">Reference proteome</keyword>
<name>A0ABN7AP24_9HEMI</name>
<reference evidence="1 2" key="1">
    <citation type="submission" date="2023-09" db="EMBL/GenBank/DDBJ databases">
        <title>Nesidiocoris tenuis whole genome shotgun sequence.</title>
        <authorList>
            <person name="Shibata T."/>
            <person name="Shimoda M."/>
            <person name="Kobayashi T."/>
            <person name="Uehara T."/>
        </authorList>
    </citation>
    <scope>NUCLEOTIDE SEQUENCE [LARGE SCALE GENOMIC DNA]</scope>
    <source>
        <strain evidence="1 2">Japan</strain>
    </source>
</reference>
<dbReference type="Proteomes" id="UP001307889">
    <property type="component" value="Chromosome 4"/>
</dbReference>
<sequence length="121" mass="13746">MHRKADSLVSKITFFYVILKVTSLVDDLKKRGEFLPVTGRDSELDVTRGGIPLCQEVMPVRDPRLGIIPDSCPSSLPFVLFQYSVLSRENAPEESCRIQEQREAMDDAMTLGSSRRLHFPY</sequence>
<gene>
    <name evidence="1" type="ORF">NTJ_06779</name>
</gene>
<protein>
    <submittedName>
        <fullName evidence="1">Uncharacterized protein</fullName>
    </submittedName>
</protein>
<evidence type="ECO:0000313" key="2">
    <source>
        <dbReference type="Proteomes" id="UP001307889"/>
    </source>
</evidence>
<evidence type="ECO:0000313" key="1">
    <source>
        <dbReference type="EMBL" id="BES93969.1"/>
    </source>
</evidence>
<accession>A0ABN7AP24</accession>
<dbReference type="EMBL" id="AP028912">
    <property type="protein sequence ID" value="BES93969.1"/>
    <property type="molecule type" value="Genomic_DNA"/>
</dbReference>
<proteinExistence type="predicted"/>
<organism evidence="1 2">
    <name type="scientific">Nesidiocoris tenuis</name>
    <dbReference type="NCBI Taxonomy" id="355587"/>
    <lineage>
        <taxon>Eukaryota</taxon>
        <taxon>Metazoa</taxon>
        <taxon>Ecdysozoa</taxon>
        <taxon>Arthropoda</taxon>
        <taxon>Hexapoda</taxon>
        <taxon>Insecta</taxon>
        <taxon>Pterygota</taxon>
        <taxon>Neoptera</taxon>
        <taxon>Paraneoptera</taxon>
        <taxon>Hemiptera</taxon>
        <taxon>Heteroptera</taxon>
        <taxon>Panheteroptera</taxon>
        <taxon>Cimicomorpha</taxon>
        <taxon>Miridae</taxon>
        <taxon>Dicyphina</taxon>
        <taxon>Nesidiocoris</taxon>
    </lineage>
</organism>